<dbReference type="InterPro" id="IPR025326">
    <property type="entry name" value="DUF4232"/>
</dbReference>
<reference evidence="2 3" key="1">
    <citation type="journal article" date="2009" name="Stand. Genomic Sci.">
        <title>Complete genome sequence of Catenulispora acidiphila type strain (ID 139908).</title>
        <authorList>
            <person name="Copeland A."/>
            <person name="Lapidus A."/>
            <person name="Glavina Del Rio T."/>
            <person name="Nolan M."/>
            <person name="Lucas S."/>
            <person name="Chen F."/>
            <person name="Tice H."/>
            <person name="Cheng J.F."/>
            <person name="Bruce D."/>
            <person name="Goodwin L."/>
            <person name="Pitluck S."/>
            <person name="Mikhailova N."/>
            <person name="Pati A."/>
            <person name="Ivanova N."/>
            <person name="Mavromatis K."/>
            <person name="Chen A."/>
            <person name="Palaniappan K."/>
            <person name="Chain P."/>
            <person name="Land M."/>
            <person name="Hauser L."/>
            <person name="Chang Y.J."/>
            <person name="Jeffries C.D."/>
            <person name="Chertkov O."/>
            <person name="Brettin T."/>
            <person name="Detter J.C."/>
            <person name="Han C."/>
            <person name="Ali Z."/>
            <person name="Tindall B.J."/>
            <person name="Goker M."/>
            <person name="Bristow J."/>
            <person name="Eisen J.A."/>
            <person name="Markowitz V."/>
            <person name="Hugenholtz P."/>
            <person name="Kyrpides N.C."/>
            <person name="Klenk H.P."/>
        </authorList>
    </citation>
    <scope>NUCLEOTIDE SEQUENCE [LARGE SCALE GENOMIC DNA]</scope>
    <source>
        <strain evidence="3">DSM 44928 / JCM 14897 / NBRC 102108 / NRRL B-24433 / ID139908</strain>
    </source>
</reference>
<dbReference type="EMBL" id="CP001700">
    <property type="protein sequence ID" value="ACU69687.1"/>
    <property type="molecule type" value="Genomic_DNA"/>
</dbReference>
<dbReference type="RefSeq" id="WP_012784982.1">
    <property type="nucleotide sequence ID" value="NC_013131.1"/>
</dbReference>
<evidence type="ECO:0000259" key="1">
    <source>
        <dbReference type="Pfam" id="PF14016"/>
    </source>
</evidence>
<protein>
    <recommendedName>
        <fullName evidence="1">DUF4232 domain-containing protein</fullName>
    </recommendedName>
</protein>
<proteinExistence type="predicted"/>
<dbReference type="Pfam" id="PF14016">
    <property type="entry name" value="DUF4232"/>
    <property type="match status" value="1"/>
</dbReference>
<sequence>MPSGTWRDVPDSEGAGHVAADIAFQNTSDHTCTVSGFPAVSLLASNDHPLPTNVLKNSSASVTTVKVAPGAWIHAEMRYSPNVPGPGEPENGQCEPMTVHALAQLPGDTAWARVTLGNPTAVCEKGELQTKPFVSGQASPAGG</sequence>
<dbReference type="InParanoid" id="C7Q0Q9"/>
<accession>C7Q0Q9</accession>
<dbReference type="AlphaFoldDB" id="C7Q0Q9"/>
<keyword evidence="3" id="KW-1185">Reference proteome</keyword>
<dbReference type="Proteomes" id="UP000000851">
    <property type="component" value="Chromosome"/>
</dbReference>
<gene>
    <name evidence="2" type="ordered locus">Caci_0752</name>
</gene>
<organism evidence="2 3">
    <name type="scientific">Catenulispora acidiphila (strain DSM 44928 / JCM 14897 / NBRC 102108 / NRRL B-24433 / ID139908)</name>
    <dbReference type="NCBI Taxonomy" id="479433"/>
    <lineage>
        <taxon>Bacteria</taxon>
        <taxon>Bacillati</taxon>
        <taxon>Actinomycetota</taxon>
        <taxon>Actinomycetes</taxon>
        <taxon>Catenulisporales</taxon>
        <taxon>Catenulisporaceae</taxon>
        <taxon>Catenulispora</taxon>
    </lineage>
</organism>
<dbReference type="KEGG" id="cai:Caci_0752"/>
<name>C7Q0Q9_CATAD</name>
<evidence type="ECO:0000313" key="2">
    <source>
        <dbReference type="EMBL" id="ACU69687.1"/>
    </source>
</evidence>
<dbReference type="HOGENOM" id="CLU_1802603_0_0_11"/>
<evidence type="ECO:0000313" key="3">
    <source>
        <dbReference type="Proteomes" id="UP000000851"/>
    </source>
</evidence>
<feature type="domain" description="DUF4232" evidence="1">
    <location>
        <begin position="13"/>
        <end position="133"/>
    </location>
</feature>